<dbReference type="Gene3D" id="4.10.410.10">
    <property type="entry name" value="Pancreatic trypsin inhibitor Kunitz domain"/>
    <property type="match status" value="12"/>
</dbReference>
<keyword evidence="2" id="KW-0964">Secreted</keyword>
<evidence type="ECO:0000256" key="8">
    <source>
        <dbReference type="ARBA" id="ARBA00022900"/>
    </source>
</evidence>
<feature type="compositionally biased region" description="Low complexity" evidence="11">
    <location>
        <begin position="611"/>
        <end position="626"/>
    </location>
</feature>
<evidence type="ECO:0000256" key="2">
    <source>
        <dbReference type="ARBA" id="ARBA00022525"/>
    </source>
</evidence>
<dbReference type="PANTHER" id="PTHR10083:SF217">
    <property type="entry name" value="BOOPHILIN-H2"/>
    <property type="match status" value="1"/>
</dbReference>
<evidence type="ECO:0000256" key="4">
    <source>
        <dbReference type="ARBA" id="ARBA00022656"/>
    </source>
</evidence>
<dbReference type="PROSITE" id="PS00010">
    <property type="entry name" value="ASX_HYDROXYL"/>
    <property type="match status" value="1"/>
</dbReference>
<keyword evidence="3 10" id="KW-0245">EGF-like domain</keyword>
<feature type="region of interest" description="Disordered" evidence="11">
    <location>
        <begin position="1006"/>
        <end position="1025"/>
    </location>
</feature>
<dbReference type="EnsemblMetazoa" id="CJA07459a.1">
    <property type="protein sequence ID" value="CJA07459a.1"/>
    <property type="gene ID" value="WBGene00126663"/>
</dbReference>
<evidence type="ECO:0000256" key="10">
    <source>
        <dbReference type="PROSITE-ProRule" id="PRU00076"/>
    </source>
</evidence>
<feature type="compositionally biased region" description="Basic and acidic residues" evidence="11">
    <location>
        <begin position="645"/>
        <end position="657"/>
    </location>
</feature>
<dbReference type="InterPro" id="IPR049883">
    <property type="entry name" value="NOTCH1_EGF-like"/>
</dbReference>
<keyword evidence="15" id="KW-1185">Reference proteome</keyword>
<name>A0A8R1DN65_CAEJA</name>
<keyword evidence="6" id="KW-0732">Signal</keyword>
<feature type="domain" description="BPTI/Kunitz inhibitor" evidence="13">
    <location>
        <begin position="1554"/>
        <end position="1611"/>
    </location>
</feature>
<feature type="compositionally biased region" description="Polar residues" evidence="11">
    <location>
        <begin position="1011"/>
        <end position="1025"/>
    </location>
</feature>
<evidence type="ECO:0000256" key="1">
    <source>
        <dbReference type="ARBA" id="ARBA00004613"/>
    </source>
</evidence>
<feature type="domain" description="BPTI/Kunitz inhibitor" evidence="13">
    <location>
        <begin position="1491"/>
        <end position="1541"/>
    </location>
</feature>
<dbReference type="InterPro" id="IPR000742">
    <property type="entry name" value="EGF"/>
</dbReference>
<dbReference type="InterPro" id="IPR050098">
    <property type="entry name" value="TFPI/VKTCI-like"/>
</dbReference>
<accession>A0A8R1DN65</accession>
<feature type="domain" description="BPTI/Kunitz inhibitor" evidence="13">
    <location>
        <begin position="792"/>
        <end position="848"/>
    </location>
</feature>
<comment type="subcellular location">
    <subcellularLocation>
        <location evidence="1">Secreted</location>
    </subcellularLocation>
</comment>
<proteinExistence type="predicted"/>
<dbReference type="FunFam" id="4.10.410.10:FF:000027">
    <property type="entry name" value="Si:dkeyp-73b11.8"/>
    <property type="match status" value="1"/>
</dbReference>
<feature type="domain" description="EGF-like" evidence="12">
    <location>
        <begin position="161"/>
        <end position="199"/>
    </location>
</feature>
<dbReference type="SMART" id="SM00131">
    <property type="entry name" value="KU"/>
    <property type="match status" value="12"/>
</dbReference>
<dbReference type="PROSITE" id="PS50279">
    <property type="entry name" value="BPTI_KUNITZ_2"/>
    <property type="match status" value="12"/>
</dbReference>
<feature type="domain" description="BPTI/Kunitz inhibitor" evidence="13">
    <location>
        <begin position="1347"/>
        <end position="1403"/>
    </location>
</feature>
<dbReference type="InterPro" id="IPR001881">
    <property type="entry name" value="EGF-like_Ca-bd_dom"/>
</dbReference>
<keyword evidence="9" id="KW-1015">Disulfide bond</keyword>
<reference evidence="14" key="2">
    <citation type="submission" date="2022-06" db="UniProtKB">
        <authorList>
            <consortium name="EnsemblMetazoa"/>
        </authorList>
    </citation>
    <scope>IDENTIFICATION</scope>
    <source>
        <strain evidence="14">DF5081</strain>
    </source>
</reference>
<dbReference type="InterPro" id="IPR000152">
    <property type="entry name" value="EGF-type_Asp/Asn_hydroxyl_site"/>
</dbReference>
<feature type="domain" description="BPTI/Kunitz inhibitor" evidence="13">
    <location>
        <begin position="1248"/>
        <end position="1304"/>
    </location>
</feature>
<keyword evidence="7" id="KW-0677">Repeat</keyword>
<feature type="compositionally biased region" description="Low complexity" evidence="11">
    <location>
        <begin position="736"/>
        <end position="760"/>
    </location>
</feature>
<keyword evidence="4" id="KW-0800">Toxin</keyword>
<evidence type="ECO:0000256" key="3">
    <source>
        <dbReference type="ARBA" id="ARBA00022536"/>
    </source>
</evidence>
<feature type="compositionally biased region" description="Basic and acidic residues" evidence="11">
    <location>
        <begin position="467"/>
        <end position="488"/>
    </location>
</feature>
<dbReference type="PROSITE" id="PS01187">
    <property type="entry name" value="EGF_CA"/>
    <property type="match status" value="1"/>
</dbReference>
<feature type="region of interest" description="Disordered" evidence="11">
    <location>
        <begin position="910"/>
        <end position="942"/>
    </location>
</feature>
<evidence type="ECO:0000256" key="7">
    <source>
        <dbReference type="ARBA" id="ARBA00022737"/>
    </source>
</evidence>
<feature type="domain" description="BPTI/Kunitz inhibitor" evidence="13">
    <location>
        <begin position="1179"/>
        <end position="1236"/>
    </location>
</feature>
<dbReference type="SMART" id="SM00179">
    <property type="entry name" value="EGF_CA"/>
    <property type="match status" value="1"/>
</dbReference>
<evidence type="ECO:0000259" key="13">
    <source>
        <dbReference type="PROSITE" id="PS50279"/>
    </source>
</evidence>
<dbReference type="FunFam" id="2.10.25.10:FF:000038">
    <property type="entry name" value="Fibrillin 2"/>
    <property type="match status" value="1"/>
</dbReference>
<dbReference type="Gene3D" id="2.10.25.10">
    <property type="entry name" value="Laminin"/>
    <property type="match status" value="1"/>
</dbReference>
<dbReference type="SUPFAM" id="SSF57362">
    <property type="entry name" value="BPTI-like"/>
    <property type="match status" value="12"/>
</dbReference>
<dbReference type="PROSITE" id="PS01186">
    <property type="entry name" value="EGF_2"/>
    <property type="match status" value="1"/>
</dbReference>
<feature type="domain" description="BPTI/Kunitz inhibitor" evidence="13">
    <location>
        <begin position="205"/>
        <end position="262"/>
    </location>
</feature>
<keyword evidence="8" id="KW-0722">Serine protease inhibitor</keyword>
<evidence type="ECO:0000259" key="12">
    <source>
        <dbReference type="PROSITE" id="PS50026"/>
    </source>
</evidence>
<feature type="region of interest" description="Disordered" evidence="11">
    <location>
        <begin position="440"/>
        <end position="491"/>
    </location>
</feature>
<dbReference type="SUPFAM" id="SSF57196">
    <property type="entry name" value="EGF/Laminin"/>
    <property type="match status" value="1"/>
</dbReference>
<evidence type="ECO:0000256" key="11">
    <source>
        <dbReference type="SAM" id="MobiDB-lite"/>
    </source>
</evidence>
<feature type="domain" description="BPTI/Kunitz inhibitor" evidence="13">
    <location>
        <begin position="13"/>
        <end position="63"/>
    </location>
</feature>
<evidence type="ECO:0000256" key="6">
    <source>
        <dbReference type="ARBA" id="ARBA00022729"/>
    </source>
</evidence>
<feature type="region of interest" description="Disordered" evidence="11">
    <location>
        <begin position="734"/>
        <end position="760"/>
    </location>
</feature>
<feature type="domain" description="BPTI/Kunitz inhibitor" evidence="13">
    <location>
        <begin position="370"/>
        <end position="430"/>
    </location>
</feature>
<dbReference type="PROSITE" id="PS00280">
    <property type="entry name" value="BPTI_KUNITZ_1"/>
    <property type="match status" value="2"/>
</dbReference>
<comment type="caution">
    <text evidence="10">Lacks conserved residue(s) required for the propagation of feature annotation.</text>
</comment>
<dbReference type="Proteomes" id="UP000005237">
    <property type="component" value="Unassembled WGS sequence"/>
</dbReference>
<dbReference type="InterPro" id="IPR036880">
    <property type="entry name" value="Kunitz_BPTI_sf"/>
</dbReference>
<evidence type="ECO:0000313" key="14">
    <source>
        <dbReference type="EnsemblMetazoa" id="CJA07459a.1"/>
    </source>
</evidence>
<feature type="compositionally biased region" description="Low complexity" evidence="11">
    <location>
        <begin position="1113"/>
        <end position="1138"/>
    </location>
</feature>
<dbReference type="CDD" id="cd00054">
    <property type="entry name" value="EGF_CA"/>
    <property type="match status" value="1"/>
</dbReference>
<dbReference type="CDD" id="cd00109">
    <property type="entry name" value="Kunitz-type"/>
    <property type="match status" value="5"/>
</dbReference>
<feature type="compositionally biased region" description="Polar residues" evidence="11">
    <location>
        <begin position="923"/>
        <end position="939"/>
    </location>
</feature>
<dbReference type="GO" id="GO:0005615">
    <property type="term" value="C:extracellular space"/>
    <property type="evidence" value="ECO:0007669"/>
    <property type="project" value="TreeGrafter"/>
</dbReference>
<dbReference type="Pfam" id="PF07645">
    <property type="entry name" value="EGF_CA"/>
    <property type="match status" value="1"/>
</dbReference>
<evidence type="ECO:0000256" key="9">
    <source>
        <dbReference type="ARBA" id="ARBA00023157"/>
    </source>
</evidence>
<dbReference type="Pfam" id="PF00014">
    <property type="entry name" value="Kunitz_BPTI"/>
    <property type="match status" value="10"/>
</dbReference>
<dbReference type="InterPro" id="IPR002223">
    <property type="entry name" value="Kunitz_BPTI"/>
</dbReference>
<sequence>MPRHHFTPQPPSTFLQVDPGKCSQQLVRYYYDAIADECKRFTFSGCGGNSNRFMRRAHCRNRCVKRLHRDGPREELKHRRTVTTTTTSTTPEPKVEMVEVEEKVTPTSSLPVTRPVEKVKIVESVHSNGLCGDCDPLYGTCVDGQCGCMKGFRSLGKVCIDLNECDNGAVCGKNARCVNEIGSFQCVCDAGFSSDGDCQIGADACLDDFDVNLTEEDCNNGKQEIKYYYDASSVECKQFWYGGCKTTSRNFFSDLQTCDVICVANQREYLKSKGDHHPTHSISLDPNQIDSNLSKSHHHYKVNLFSSPSSLVSPDRPLSADDWPLKPVTLKPAAPLGLDFSLAESSIDKETEAKKAEELIKQLTPEHNICELPFEPVLREECITAAWSEKFFWNAEFSDCEPFWYDSSCDPRDRAGKNYFETFENCKSTCSGGQAKEKEYVLPTDQVRSETESESGSESGSEPVPEIETHPTEDVEKTTTTEVPHDVSEEPNGFFFKVKPQNYLEDVEEQPVKPTSESFIIKEKQEPAPPSSSNSNCHLEYDSELRNECTSADWTELFYWNEQFKECEAFWYDSSCGKPDFSGKNLFESWHACNDQCVKRNATKEEVGVATSTPTSTPSSTTTTNATPPPTPPTTSKMLSTTESKVSEESRKPEFGYKQENPLNLILGKAISPDKSSELPAKFPPNHEKMFSNFAIKSSSQITVTTKFDRFKYMAEFRKKLLALPDGFSTPKRVETTPTTFSTVTSPTTPTTATTTTTSTKTTTTSFNDFVEAERKKVLETIKLLDRPEDLCDEPLHPKLEEDCQNDKWEIKWFFNSDRGACKSFWYGGCDVESRNFFHDHANCRHNCAHKYGSPSSSFSSKMFIPPGDFSTPTPPRKDRLTTSLRLTYPHSVDLFPAEEHVDTVLELDGNFQHSRRRDERPQASSRQSPEPTLPNIVNVSEGEKTEMEPAFYSHIDRVVHDMKQGGHPGYTKPEEFVRRIEAASNDYVKYDLHKPEVVTILDKSPPTVVPKTSQTSSTRLPTTRSINDACDDEYDPKWDEDCLGDQWVVRSYYDEKAGACKAFWYGGCHTSSRNIWYDKETCKSSCAHKFTTMQSLLQASTSSEESLHETTSEPTSSSSPSSDTAHMSTSSESLSLSQHRFKQDLDQKFADLKREHEGREDLEYSKVMKLPVTVSADCLEPFNQSVAMPCGDGKTWSNRYYYHKDTHSCQMFWSNGCTSPSKNNFDDLETCQWKCEGKHPQPAGKSCLDKFDEGYMEDCRHGEFTNRFYFDHDRKKCVEFHWGGCQAKSQNFFADVSVCQELCESPPRELTRELGWMHIVSVFEGLSCIDAYFELKRSSLEVAEACIQPFDKNYENSCSAEKPQQYYYFDLLSGVCKMFWFGNCKGDNQNVFSTLETCQWICERKREERKPAVCADKFDTKYTESCGDSQWSEKWYFDQMSGECTSFWWDGCTSTSQNIFPDEKSCTSNCKHPGFEISSKLATEDTKFRCLEAVEIGNCQETYPAFHYDRASRTCRPFAYSGCGGNANRFMTLSQCENLCYAFNQMNEAEVDCHLPMHIGFGKNDESCLPQAGFRFYYDRSYGKCSQMWYLGCGGNANNFYSYEVCQRTCSASNTPSALERKPRASSEGRPKFGIRKIRAKVHQLF</sequence>
<feature type="domain" description="BPTI/Kunitz inhibitor" evidence="13">
    <location>
        <begin position="1031"/>
        <end position="1087"/>
    </location>
</feature>
<feature type="domain" description="BPTI/Kunitz inhibitor" evidence="13">
    <location>
        <begin position="1415"/>
        <end position="1471"/>
    </location>
</feature>
<dbReference type="SMART" id="SM00181">
    <property type="entry name" value="EGF"/>
    <property type="match status" value="2"/>
</dbReference>
<dbReference type="InterPro" id="IPR020901">
    <property type="entry name" value="Prtase_inh_Kunz-CS"/>
</dbReference>
<protein>
    <submittedName>
        <fullName evidence="14">Uncharacterized protein</fullName>
    </submittedName>
</protein>
<dbReference type="CDD" id="cd21630">
    <property type="entry name" value="Kunitz_TAP-like"/>
    <property type="match status" value="3"/>
</dbReference>
<reference evidence="15" key="1">
    <citation type="submission" date="2010-08" db="EMBL/GenBank/DDBJ databases">
        <authorList>
            <consortium name="Caenorhabditis japonica Sequencing Consortium"/>
            <person name="Wilson R.K."/>
        </authorList>
    </citation>
    <scope>NUCLEOTIDE SEQUENCE [LARGE SCALE GENOMIC DNA]</scope>
    <source>
        <strain evidence="15">DF5081</strain>
    </source>
</reference>
<dbReference type="PANTHER" id="PTHR10083">
    <property type="entry name" value="KUNITZ-TYPE PROTEASE INHIBITOR-RELATED"/>
    <property type="match status" value="1"/>
</dbReference>
<evidence type="ECO:0000313" key="15">
    <source>
        <dbReference type="Proteomes" id="UP000005237"/>
    </source>
</evidence>
<dbReference type="GO" id="GO:0004867">
    <property type="term" value="F:serine-type endopeptidase inhibitor activity"/>
    <property type="evidence" value="ECO:0007669"/>
    <property type="project" value="UniProtKB-KW"/>
</dbReference>
<dbReference type="FunFam" id="4.10.410.10:FF:000028">
    <property type="entry name" value="CBN-MEC-1 protein"/>
    <property type="match status" value="2"/>
</dbReference>
<evidence type="ECO:0000256" key="5">
    <source>
        <dbReference type="ARBA" id="ARBA00022690"/>
    </source>
</evidence>
<dbReference type="InterPro" id="IPR018097">
    <property type="entry name" value="EGF_Ca-bd_CS"/>
</dbReference>
<keyword evidence="5" id="KW-0646">Protease inhibitor</keyword>
<feature type="region of interest" description="Disordered" evidence="11">
    <location>
        <begin position="1101"/>
        <end position="1138"/>
    </location>
</feature>
<feature type="region of interest" description="Disordered" evidence="11">
    <location>
        <begin position="608"/>
        <end position="659"/>
    </location>
</feature>
<feature type="domain" description="BPTI/Kunitz inhibitor" evidence="13">
    <location>
        <begin position="537"/>
        <end position="597"/>
    </location>
</feature>
<dbReference type="PROSITE" id="PS50026">
    <property type="entry name" value="EGF_3"/>
    <property type="match status" value="1"/>
</dbReference>
<organism evidence="14 15">
    <name type="scientific">Caenorhabditis japonica</name>
    <dbReference type="NCBI Taxonomy" id="281687"/>
    <lineage>
        <taxon>Eukaryota</taxon>
        <taxon>Metazoa</taxon>
        <taxon>Ecdysozoa</taxon>
        <taxon>Nematoda</taxon>
        <taxon>Chromadorea</taxon>
        <taxon>Rhabditida</taxon>
        <taxon>Rhabditina</taxon>
        <taxon>Rhabditomorpha</taxon>
        <taxon>Rhabditoidea</taxon>
        <taxon>Rhabditidae</taxon>
        <taxon>Peloderinae</taxon>
        <taxon>Caenorhabditis</taxon>
    </lineage>
</organism>
<dbReference type="GO" id="GO:0005509">
    <property type="term" value="F:calcium ion binding"/>
    <property type="evidence" value="ECO:0007669"/>
    <property type="project" value="InterPro"/>
</dbReference>